<organism evidence="2 3">
    <name type="scientific">Coprinopsis marcescibilis</name>
    <name type="common">Agaric fungus</name>
    <name type="synonym">Psathyrella marcescibilis</name>
    <dbReference type="NCBI Taxonomy" id="230819"/>
    <lineage>
        <taxon>Eukaryota</taxon>
        <taxon>Fungi</taxon>
        <taxon>Dikarya</taxon>
        <taxon>Basidiomycota</taxon>
        <taxon>Agaricomycotina</taxon>
        <taxon>Agaricomycetes</taxon>
        <taxon>Agaricomycetidae</taxon>
        <taxon>Agaricales</taxon>
        <taxon>Agaricineae</taxon>
        <taxon>Psathyrellaceae</taxon>
        <taxon>Coprinopsis</taxon>
    </lineage>
</organism>
<dbReference type="InterPro" id="IPR036396">
    <property type="entry name" value="Cyt_P450_sf"/>
</dbReference>
<dbReference type="OrthoDB" id="10029320at2759"/>
<dbReference type="AlphaFoldDB" id="A0A5C3KFC1"/>
<dbReference type="EMBL" id="ML210406">
    <property type="protein sequence ID" value="TFK18383.1"/>
    <property type="molecule type" value="Genomic_DNA"/>
</dbReference>
<dbReference type="GO" id="GO:0020037">
    <property type="term" value="F:heme binding"/>
    <property type="evidence" value="ECO:0007669"/>
    <property type="project" value="InterPro"/>
</dbReference>
<dbReference type="STRING" id="230819.A0A5C3KFC1"/>
<feature type="signal peptide" evidence="1">
    <location>
        <begin position="1"/>
        <end position="16"/>
    </location>
</feature>
<dbReference type="GO" id="GO:0016705">
    <property type="term" value="F:oxidoreductase activity, acting on paired donors, with incorporation or reduction of molecular oxygen"/>
    <property type="evidence" value="ECO:0007669"/>
    <property type="project" value="InterPro"/>
</dbReference>
<dbReference type="GO" id="GO:0005506">
    <property type="term" value="F:iron ion binding"/>
    <property type="evidence" value="ECO:0007669"/>
    <property type="project" value="InterPro"/>
</dbReference>
<dbReference type="Proteomes" id="UP000307440">
    <property type="component" value="Unassembled WGS sequence"/>
</dbReference>
<proteinExistence type="predicted"/>
<feature type="chain" id="PRO_5022844521" description="Cytochrome P450" evidence="1">
    <location>
        <begin position="17"/>
        <end position="411"/>
    </location>
</feature>
<name>A0A5C3KFC1_COPMA</name>
<dbReference type="GO" id="GO:0004497">
    <property type="term" value="F:monooxygenase activity"/>
    <property type="evidence" value="ECO:0007669"/>
    <property type="project" value="InterPro"/>
</dbReference>
<evidence type="ECO:0008006" key="4">
    <source>
        <dbReference type="Google" id="ProtNLM"/>
    </source>
</evidence>
<dbReference type="SUPFAM" id="SSF48264">
    <property type="entry name" value="Cytochrome P450"/>
    <property type="match status" value="1"/>
</dbReference>
<reference evidence="2 3" key="1">
    <citation type="journal article" date="2019" name="Nat. Ecol. Evol.">
        <title>Megaphylogeny resolves global patterns of mushroom evolution.</title>
        <authorList>
            <person name="Varga T."/>
            <person name="Krizsan K."/>
            <person name="Foldi C."/>
            <person name="Dima B."/>
            <person name="Sanchez-Garcia M."/>
            <person name="Sanchez-Ramirez S."/>
            <person name="Szollosi G.J."/>
            <person name="Szarkandi J.G."/>
            <person name="Papp V."/>
            <person name="Albert L."/>
            <person name="Andreopoulos W."/>
            <person name="Angelini C."/>
            <person name="Antonin V."/>
            <person name="Barry K.W."/>
            <person name="Bougher N.L."/>
            <person name="Buchanan P."/>
            <person name="Buyck B."/>
            <person name="Bense V."/>
            <person name="Catcheside P."/>
            <person name="Chovatia M."/>
            <person name="Cooper J."/>
            <person name="Damon W."/>
            <person name="Desjardin D."/>
            <person name="Finy P."/>
            <person name="Geml J."/>
            <person name="Haridas S."/>
            <person name="Hughes K."/>
            <person name="Justo A."/>
            <person name="Karasinski D."/>
            <person name="Kautmanova I."/>
            <person name="Kiss B."/>
            <person name="Kocsube S."/>
            <person name="Kotiranta H."/>
            <person name="LaButti K.M."/>
            <person name="Lechner B.E."/>
            <person name="Liimatainen K."/>
            <person name="Lipzen A."/>
            <person name="Lukacs Z."/>
            <person name="Mihaltcheva S."/>
            <person name="Morgado L.N."/>
            <person name="Niskanen T."/>
            <person name="Noordeloos M.E."/>
            <person name="Ohm R.A."/>
            <person name="Ortiz-Santana B."/>
            <person name="Ovrebo C."/>
            <person name="Racz N."/>
            <person name="Riley R."/>
            <person name="Savchenko A."/>
            <person name="Shiryaev A."/>
            <person name="Soop K."/>
            <person name="Spirin V."/>
            <person name="Szebenyi C."/>
            <person name="Tomsovsky M."/>
            <person name="Tulloss R.E."/>
            <person name="Uehling J."/>
            <person name="Grigoriev I.V."/>
            <person name="Vagvolgyi C."/>
            <person name="Papp T."/>
            <person name="Martin F.M."/>
            <person name="Miettinen O."/>
            <person name="Hibbett D.S."/>
            <person name="Nagy L.G."/>
        </authorList>
    </citation>
    <scope>NUCLEOTIDE SEQUENCE [LARGE SCALE GENOMIC DNA]</scope>
    <source>
        <strain evidence="2 3">CBS 121175</strain>
    </source>
</reference>
<accession>A0A5C3KFC1</accession>
<protein>
    <recommendedName>
        <fullName evidence="4">Cytochrome P450</fullName>
    </recommendedName>
</protein>
<dbReference type="Gene3D" id="1.10.630.10">
    <property type="entry name" value="Cytochrome P450"/>
    <property type="match status" value="1"/>
</dbReference>
<keyword evidence="1" id="KW-0732">Signal</keyword>
<evidence type="ECO:0000256" key="1">
    <source>
        <dbReference type="SAM" id="SignalP"/>
    </source>
</evidence>
<evidence type="ECO:0000313" key="3">
    <source>
        <dbReference type="Proteomes" id="UP000307440"/>
    </source>
</evidence>
<gene>
    <name evidence="2" type="ORF">FA15DRAFT_689785</name>
</gene>
<sequence length="411" mass="44734">MLSPVLFLAALISASALCLFTLSLKRDKVVGHSTLAAIRGLLSPQGSGLPELLAQRARPNQRLVRAFGITNTFVSSSTSIHQSFVAAARALLNKANARGWEHFRDLTAQAVQIELAQHSDKIIEYSTFVQSITLRVILVGLLGADSSVEDFSREDILTASNHINQLWALSKNPATIPSHLLPQLNASLRRLLPNVKSFPNPVDIVVPAWETFWRVVAISVAYSHSDPRLQQVFTDLYTSPQGATFKGEHLTDTDTPISAKDIVNEAMRLHPPSKHIGRLAQLRFPFRFFPTSVITLFVKFVSPSAVYVKEYADVQGVLLSPDIWGQDAAQFNPWRYGVVPSADSGSQQDALGFIFGGGKTKCIGASWAPVAAGVVCSAIFDELDNSGFAIQSGSVIGGRDGWVGWCLTKIR</sequence>
<evidence type="ECO:0000313" key="2">
    <source>
        <dbReference type="EMBL" id="TFK18383.1"/>
    </source>
</evidence>
<keyword evidence="3" id="KW-1185">Reference proteome</keyword>